<dbReference type="AlphaFoldDB" id="A0A2T0SCI0"/>
<dbReference type="RefSeq" id="WP_106125658.1">
    <property type="nucleotide sequence ID" value="NZ_PVZG01000003.1"/>
</dbReference>
<protein>
    <submittedName>
        <fullName evidence="1">Uncharacterized protein</fullName>
    </submittedName>
</protein>
<evidence type="ECO:0000313" key="1">
    <source>
        <dbReference type="EMBL" id="PRY31128.1"/>
    </source>
</evidence>
<accession>A0A2T0SCI0</accession>
<organism evidence="1 2">
    <name type="scientific">Pseudosporangium ferrugineum</name>
    <dbReference type="NCBI Taxonomy" id="439699"/>
    <lineage>
        <taxon>Bacteria</taxon>
        <taxon>Bacillati</taxon>
        <taxon>Actinomycetota</taxon>
        <taxon>Actinomycetes</taxon>
        <taxon>Micromonosporales</taxon>
        <taxon>Micromonosporaceae</taxon>
        <taxon>Pseudosporangium</taxon>
    </lineage>
</organism>
<dbReference type="EMBL" id="PVZG01000003">
    <property type="protein sequence ID" value="PRY31128.1"/>
    <property type="molecule type" value="Genomic_DNA"/>
</dbReference>
<comment type="caution">
    <text evidence="1">The sequence shown here is derived from an EMBL/GenBank/DDBJ whole genome shotgun (WGS) entry which is preliminary data.</text>
</comment>
<reference evidence="1 2" key="1">
    <citation type="submission" date="2018-03" db="EMBL/GenBank/DDBJ databases">
        <title>Genomic Encyclopedia of Archaeal and Bacterial Type Strains, Phase II (KMG-II): from individual species to whole genera.</title>
        <authorList>
            <person name="Goeker M."/>
        </authorList>
    </citation>
    <scope>NUCLEOTIDE SEQUENCE [LARGE SCALE GENOMIC DNA]</scope>
    <source>
        <strain evidence="1 2">DSM 45348</strain>
    </source>
</reference>
<proteinExistence type="predicted"/>
<evidence type="ECO:0000313" key="2">
    <source>
        <dbReference type="Proteomes" id="UP000239209"/>
    </source>
</evidence>
<name>A0A2T0SCI0_9ACTN</name>
<dbReference type="OrthoDB" id="9799703at2"/>
<dbReference type="Proteomes" id="UP000239209">
    <property type="component" value="Unassembled WGS sequence"/>
</dbReference>
<keyword evidence="2" id="KW-1185">Reference proteome</keyword>
<sequence>MASTLAAPSFGHLGVLTRPWTAQQALDLLPENNGPRVEVVGGSVVVSPGADFDLRDRGPSLVLHELADGEYVPVVAAAGGGTFAMREPFAFEIDPADLLDEEG</sequence>
<gene>
    <name evidence="1" type="ORF">CLV70_10312</name>
</gene>